<dbReference type="AlphaFoldDB" id="A0A833WIX2"/>
<feature type="transmembrane region" description="Helical" evidence="2">
    <location>
        <begin position="280"/>
        <end position="302"/>
    </location>
</feature>
<feature type="transmembrane region" description="Helical" evidence="2">
    <location>
        <begin position="490"/>
        <end position="510"/>
    </location>
</feature>
<feature type="transmembrane region" description="Helical" evidence="2">
    <location>
        <begin position="200"/>
        <end position="220"/>
    </location>
</feature>
<feature type="region of interest" description="Disordered" evidence="1">
    <location>
        <begin position="1"/>
        <end position="20"/>
    </location>
</feature>
<evidence type="ECO:0000313" key="4">
    <source>
        <dbReference type="EMBL" id="KAF4143022.1"/>
    </source>
</evidence>
<keyword evidence="2" id="KW-0812">Transmembrane</keyword>
<evidence type="ECO:0000256" key="2">
    <source>
        <dbReference type="SAM" id="Phobius"/>
    </source>
</evidence>
<comment type="caution">
    <text evidence="3">The sequence shown here is derived from an EMBL/GenBank/DDBJ whole genome shotgun (WGS) entry which is preliminary data.</text>
</comment>
<dbReference type="Proteomes" id="UP000602510">
    <property type="component" value="Unassembled WGS sequence"/>
</dbReference>
<feature type="transmembrane region" description="Helical" evidence="2">
    <location>
        <begin position="93"/>
        <end position="112"/>
    </location>
</feature>
<keyword evidence="2" id="KW-0472">Membrane</keyword>
<feature type="transmembrane region" description="Helical" evidence="2">
    <location>
        <begin position="133"/>
        <end position="155"/>
    </location>
</feature>
<evidence type="ECO:0008006" key="6">
    <source>
        <dbReference type="Google" id="ProtNLM"/>
    </source>
</evidence>
<feature type="transmembrane region" description="Helical" evidence="2">
    <location>
        <begin position="161"/>
        <end position="179"/>
    </location>
</feature>
<sequence length="605" mass="67686">MPAIAPSPLKRHTSGPGPGPVTRCVSKSLQGILQLAGRLLGQDSMSKVDEFERFRLETPPWKVALILIFTPLPWLIINLLLELIPLTDPSAGFWGSGCYQLRMFFISIFSSIAPAAQKLDCVPGFPVRSVRALPLYGLFQGCVCIGTNMIISLAAGVFPVPFSQFTCIIPMVISGRLVFFRKVPDDPQFHALSDKVNQWLGMETLPILVYSVFTAVFMVLSPSQQLWMSLMLPVLKLTIRGALWYVARHDDDLVGVITCCEGHLYHVLFTAMVLQNAKSLETLAVVVFFGTVQMLFNCRCMFADSTNVYQARIKAEAVEMEVPTLSVKDNLQSALTFAQELRIAQNLHWRSPSLLLSTYTGYRNAEFIKQNEEMLREATLFNAVFVYNSPQKAAVRGPHSNVGAPKLVAVGKASATVEYQGFYHGQVAQNQVSDQVIRLKSRLQSPRSHSDPSAWANAVKEEGRLARREAVIHQVAAALHQSELVLLRSYVTICMTLFYVIYLEVVFRLKNRHFFATLVYLTTLDAVDQIAQRLLLICAVEAVFLAIYLLLIERRLGIWGLYQLAFVLWSQRVLVQAKLNVTTIILGFPLTHNGNDSILRFNSAR</sequence>
<dbReference type="EMBL" id="WSZM01000248">
    <property type="protein sequence ID" value="KAF4037190.1"/>
    <property type="molecule type" value="Genomic_DNA"/>
</dbReference>
<reference evidence="3" key="1">
    <citation type="submission" date="2020-04" db="EMBL/GenBank/DDBJ databases">
        <title>Hybrid Assembly of Korean Phytophthora infestans isolates.</title>
        <authorList>
            <person name="Prokchorchik M."/>
            <person name="Lee Y."/>
            <person name="Seo J."/>
            <person name="Cho J.-H."/>
            <person name="Park Y.-E."/>
            <person name="Jang D.-C."/>
            <person name="Im J.-S."/>
            <person name="Choi J.-G."/>
            <person name="Park H.-J."/>
            <person name="Lee G.-B."/>
            <person name="Lee Y.-G."/>
            <person name="Hong S.-Y."/>
            <person name="Cho K."/>
            <person name="Sohn K.H."/>
        </authorList>
    </citation>
    <scope>NUCLEOTIDE SEQUENCE</scope>
    <source>
        <strain evidence="3">KR_1_A1</strain>
        <strain evidence="4">KR_2_A2</strain>
    </source>
</reference>
<organism evidence="3 5">
    <name type="scientific">Phytophthora infestans</name>
    <name type="common">Potato late blight agent</name>
    <name type="synonym">Botrytis infestans</name>
    <dbReference type="NCBI Taxonomy" id="4787"/>
    <lineage>
        <taxon>Eukaryota</taxon>
        <taxon>Sar</taxon>
        <taxon>Stramenopiles</taxon>
        <taxon>Oomycota</taxon>
        <taxon>Peronosporomycetes</taxon>
        <taxon>Peronosporales</taxon>
        <taxon>Peronosporaceae</taxon>
        <taxon>Phytophthora</taxon>
    </lineage>
</organism>
<evidence type="ECO:0000256" key="1">
    <source>
        <dbReference type="SAM" id="MobiDB-lite"/>
    </source>
</evidence>
<evidence type="ECO:0000313" key="5">
    <source>
        <dbReference type="Proteomes" id="UP000602510"/>
    </source>
</evidence>
<feature type="transmembrane region" description="Helical" evidence="2">
    <location>
        <begin position="63"/>
        <end position="81"/>
    </location>
</feature>
<gene>
    <name evidence="3" type="ORF">GN244_ATG10738</name>
    <name evidence="4" type="ORF">GN958_ATG07788</name>
</gene>
<proteinExistence type="predicted"/>
<keyword evidence="5" id="KW-1185">Reference proteome</keyword>
<protein>
    <recommendedName>
        <fullName evidence="6">Transmembrane protein</fullName>
    </recommendedName>
</protein>
<dbReference type="EMBL" id="JAACNO010001101">
    <property type="protein sequence ID" value="KAF4143022.1"/>
    <property type="molecule type" value="Genomic_DNA"/>
</dbReference>
<evidence type="ECO:0000313" key="3">
    <source>
        <dbReference type="EMBL" id="KAF4037190.1"/>
    </source>
</evidence>
<feature type="transmembrane region" description="Helical" evidence="2">
    <location>
        <begin position="530"/>
        <end position="551"/>
    </location>
</feature>
<name>A0A833WIX2_PHYIN</name>
<accession>A0A833WIX2</accession>
<dbReference type="Proteomes" id="UP000704712">
    <property type="component" value="Unassembled WGS sequence"/>
</dbReference>
<keyword evidence="2" id="KW-1133">Transmembrane helix</keyword>